<feature type="compositionally biased region" description="Polar residues" evidence="1">
    <location>
        <begin position="1"/>
        <end position="40"/>
    </location>
</feature>
<feature type="region of interest" description="Disordered" evidence="1">
    <location>
        <begin position="1"/>
        <end position="49"/>
    </location>
</feature>
<reference evidence="2 3" key="1">
    <citation type="journal article" date="2020" name="BMC Genomics">
        <title>Intraspecific diversification of the crop wild relative Brassica cretica Lam. using demographic model selection.</title>
        <authorList>
            <person name="Kioukis A."/>
            <person name="Michalopoulou V.A."/>
            <person name="Briers L."/>
            <person name="Pirintsos S."/>
            <person name="Studholme D.J."/>
            <person name="Pavlidis P."/>
            <person name="Sarris P.F."/>
        </authorList>
    </citation>
    <scope>NUCLEOTIDE SEQUENCE [LARGE SCALE GENOMIC DNA]</scope>
    <source>
        <strain evidence="3">cv. PFS-1207/04</strain>
    </source>
</reference>
<sequence>MHHPQRQTSSVDNITCSSTDTHLPPSTETTFPSTAHTHPTSIDIPPRPSIDTEPRDMVATLILTQDATGNLHDQEGHLHNAPGQKIDDQGAVIPDHDDESQATPREIELLNRLDALQSQVTELHKARETIENPELLSEVQSVKDKLDEYSKQLGKSAEKLGDRSRESCPLRRESSSRQEEQQTAKENQVHEVSDSDMEDEEEAPEGAVTSKSTIAAYLEEMFSNKFDTIQSMVERLPRVAPSILRSNPNSYADTLFLDEIALMEMPRKFSFPNIRMYDGTNDSKNHVAQYKQRRLTVAIQKEIREATMCKGFSSTLTDPALCYP</sequence>
<gene>
    <name evidence="2" type="ORF">DY000_02015675</name>
</gene>
<accession>A0ABQ7D5M6</accession>
<organism evidence="2 3">
    <name type="scientific">Brassica cretica</name>
    <name type="common">Mustard</name>
    <dbReference type="NCBI Taxonomy" id="69181"/>
    <lineage>
        <taxon>Eukaryota</taxon>
        <taxon>Viridiplantae</taxon>
        <taxon>Streptophyta</taxon>
        <taxon>Embryophyta</taxon>
        <taxon>Tracheophyta</taxon>
        <taxon>Spermatophyta</taxon>
        <taxon>Magnoliopsida</taxon>
        <taxon>eudicotyledons</taxon>
        <taxon>Gunneridae</taxon>
        <taxon>Pentapetalae</taxon>
        <taxon>rosids</taxon>
        <taxon>malvids</taxon>
        <taxon>Brassicales</taxon>
        <taxon>Brassicaceae</taxon>
        <taxon>Brassiceae</taxon>
        <taxon>Brassica</taxon>
    </lineage>
</organism>
<evidence type="ECO:0008006" key="4">
    <source>
        <dbReference type="Google" id="ProtNLM"/>
    </source>
</evidence>
<name>A0ABQ7D5M6_BRACR</name>
<proteinExistence type="predicted"/>
<evidence type="ECO:0000313" key="2">
    <source>
        <dbReference type="EMBL" id="KAF3566995.1"/>
    </source>
</evidence>
<keyword evidence="3" id="KW-1185">Reference proteome</keyword>
<comment type="caution">
    <text evidence="2">The sequence shown here is derived from an EMBL/GenBank/DDBJ whole genome shotgun (WGS) entry which is preliminary data.</text>
</comment>
<dbReference type="Proteomes" id="UP000266723">
    <property type="component" value="Unassembled WGS sequence"/>
</dbReference>
<feature type="compositionally biased region" description="Basic and acidic residues" evidence="1">
    <location>
        <begin position="154"/>
        <end position="193"/>
    </location>
</feature>
<feature type="compositionally biased region" description="Acidic residues" evidence="1">
    <location>
        <begin position="194"/>
        <end position="204"/>
    </location>
</feature>
<evidence type="ECO:0000313" key="3">
    <source>
        <dbReference type="Proteomes" id="UP000266723"/>
    </source>
</evidence>
<protein>
    <recommendedName>
        <fullName evidence="4">DUF641 domain-containing protein</fullName>
    </recommendedName>
</protein>
<evidence type="ECO:0000256" key="1">
    <source>
        <dbReference type="SAM" id="MobiDB-lite"/>
    </source>
</evidence>
<dbReference type="EMBL" id="QGKV02000759">
    <property type="protein sequence ID" value="KAF3566995.1"/>
    <property type="molecule type" value="Genomic_DNA"/>
</dbReference>
<feature type="region of interest" description="Disordered" evidence="1">
    <location>
        <begin position="154"/>
        <end position="208"/>
    </location>
</feature>